<comment type="caution">
    <text evidence="2">The sequence shown here is derived from an EMBL/GenBank/DDBJ whole genome shotgun (WGS) entry which is preliminary data.</text>
</comment>
<dbReference type="PANTHER" id="PTHR45398">
    <property type="match status" value="1"/>
</dbReference>
<dbReference type="InterPro" id="IPR045851">
    <property type="entry name" value="AMP-bd_C_sf"/>
</dbReference>
<dbReference type="EC" id="6.2.1.54" evidence="2"/>
<organism evidence="2 3">
    <name type="scientific">Sinobacterium norvegicum</name>
    <dbReference type="NCBI Taxonomy" id="1641715"/>
    <lineage>
        <taxon>Bacteria</taxon>
        <taxon>Pseudomonadati</taxon>
        <taxon>Pseudomonadota</taxon>
        <taxon>Gammaproteobacteria</taxon>
        <taxon>Cellvibrionales</taxon>
        <taxon>Spongiibacteraceae</taxon>
        <taxon>Sinobacterium</taxon>
    </lineage>
</organism>
<gene>
    <name evidence="2" type="primary">dltA</name>
    <name evidence="2" type="ORF">SIN8267_01624</name>
</gene>
<evidence type="ECO:0000313" key="2">
    <source>
        <dbReference type="EMBL" id="CAH0991518.1"/>
    </source>
</evidence>
<evidence type="ECO:0000259" key="1">
    <source>
        <dbReference type="Pfam" id="PF00501"/>
    </source>
</evidence>
<dbReference type="GO" id="GO:0016874">
    <property type="term" value="F:ligase activity"/>
    <property type="evidence" value="ECO:0007669"/>
    <property type="project" value="UniProtKB-KW"/>
</dbReference>
<dbReference type="PANTHER" id="PTHR45398:SF1">
    <property type="entry name" value="ENZYME, PUTATIVE (JCVI)-RELATED"/>
    <property type="match status" value="1"/>
</dbReference>
<reference evidence="2" key="1">
    <citation type="submission" date="2021-12" db="EMBL/GenBank/DDBJ databases">
        <authorList>
            <person name="Rodrigo-Torres L."/>
            <person name="Arahal R. D."/>
            <person name="Lucena T."/>
        </authorList>
    </citation>
    <scope>NUCLEOTIDE SEQUENCE</scope>
    <source>
        <strain evidence="2">CECT 8267</strain>
    </source>
</reference>
<dbReference type="Gene3D" id="3.40.50.12780">
    <property type="entry name" value="N-terminal domain of ligase-like"/>
    <property type="match status" value="1"/>
</dbReference>
<proteinExistence type="predicted"/>
<dbReference type="Pfam" id="PF00501">
    <property type="entry name" value="AMP-binding"/>
    <property type="match status" value="1"/>
</dbReference>
<accession>A0ABN8EGE7</accession>
<name>A0ABN8EGE7_9GAMM</name>
<dbReference type="Gene3D" id="3.30.300.30">
    <property type="match status" value="1"/>
</dbReference>
<keyword evidence="3" id="KW-1185">Reference proteome</keyword>
<keyword evidence="2" id="KW-0436">Ligase</keyword>
<sequence length="471" mass="51471">MNKIDHWLTRLLQRPVTQIIACGEQGQAVDYGQLWQLVVLLQQKKSVCAGAGAGSSASWLLSFDDNLLFLAAFLALVIDGEKPLLPVSSRQGAIDKLSGQAVGLITDQPLKHRAAITLVGSDLYALAGAGSAHAQSVLLSRLNQRGDENRAELTVFTSGSSGMPKAINKPLLFLLREVEVLEQQWGSLLGDSEIVASVSGQHIYGLLFRLLWPLTAGRVMSSHSMLYPEQVVAKAAKHRVLVASPALLSRLDESDASGQAYGTVFSSGGPLSLAASKKCGEVLRRRPIEVFGSSETGGVAWRVQQDSSSPWRCFAGISATMSEGRLLIESPFISAQQQPWQMDDLVELVGSGQFVHRGRSDSVVKIAEKRVSLLDINHHLSALAEIAQSHTAMFTLAKRDEIVAVVVLTASGQAMLESEGRYRLTRYLRQQLRHDVEPVAIPRRFRFLPRLPYNAQGKIIKQDIIKLFDHE</sequence>
<feature type="domain" description="AMP-dependent synthetase/ligase" evidence="1">
    <location>
        <begin position="145"/>
        <end position="304"/>
    </location>
</feature>
<dbReference type="RefSeq" id="WP_237444164.1">
    <property type="nucleotide sequence ID" value="NZ_CAKLPX010000001.1"/>
</dbReference>
<dbReference type="Proteomes" id="UP000838100">
    <property type="component" value="Unassembled WGS sequence"/>
</dbReference>
<evidence type="ECO:0000313" key="3">
    <source>
        <dbReference type="Proteomes" id="UP000838100"/>
    </source>
</evidence>
<dbReference type="InterPro" id="IPR042099">
    <property type="entry name" value="ANL_N_sf"/>
</dbReference>
<dbReference type="EMBL" id="CAKLPX010000001">
    <property type="protein sequence ID" value="CAH0991518.1"/>
    <property type="molecule type" value="Genomic_DNA"/>
</dbReference>
<dbReference type="InterPro" id="IPR000873">
    <property type="entry name" value="AMP-dep_synth/lig_dom"/>
</dbReference>
<protein>
    <submittedName>
        <fullName evidence="2">D-alanine--D-alanyl carrier protein ligase</fullName>
        <ecNumber evidence="2">6.2.1.54</ecNumber>
    </submittedName>
</protein>
<dbReference type="SUPFAM" id="SSF56801">
    <property type="entry name" value="Acetyl-CoA synthetase-like"/>
    <property type="match status" value="1"/>
</dbReference>